<feature type="transmembrane region" description="Helical" evidence="1">
    <location>
        <begin position="20"/>
        <end position="43"/>
    </location>
</feature>
<reference evidence="3" key="3">
    <citation type="submission" date="2015-04" db="UniProtKB">
        <authorList>
            <consortium name="EnsemblPlants"/>
        </authorList>
    </citation>
    <scope>IDENTIFICATION</scope>
    <source>
        <strain evidence="3">cv. Jemalong A17</strain>
    </source>
</reference>
<accession>A0A072V6Q0</accession>
<dbReference type="HOGENOM" id="CLU_3053375_0_0_1"/>
<organism evidence="2 4">
    <name type="scientific">Medicago truncatula</name>
    <name type="common">Barrel medic</name>
    <name type="synonym">Medicago tribuloides</name>
    <dbReference type="NCBI Taxonomy" id="3880"/>
    <lineage>
        <taxon>Eukaryota</taxon>
        <taxon>Viridiplantae</taxon>
        <taxon>Streptophyta</taxon>
        <taxon>Embryophyta</taxon>
        <taxon>Tracheophyta</taxon>
        <taxon>Spermatophyta</taxon>
        <taxon>Magnoliopsida</taxon>
        <taxon>eudicotyledons</taxon>
        <taxon>Gunneridae</taxon>
        <taxon>Pentapetalae</taxon>
        <taxon>rosids</taxon>
        <taxon>fabids</taxon>
        <taxon>Fabales</taxon>
        <taxon>Fabaceae</taxon>
        <taxon>Papilionoideae</taxon>
        <taxon>50 kb inversion clade</taxon>
        <taxon>NPAAA clade</taxon>
        <taxon>Hologalegina</taxon>
        <taxon>IRL clade</taxon>
        <taxon>Trifolieae</taxon>
        <taxon>Medicago</taxon>
    </lineage>
</organism>
<name>A0A072V6Q0_MEDTR</name>
<keyword evidence="4" id="KW-1185">Reference proteome</keyword>
<gene>
    <name evidence="2" type="ordered locus">MTR_3g051760</name>
</gene>
<evidence type="ECO:0000256" key="1">
    <source>
        <dbReference type="SAM" id="Phobius"/>
    </source>
</evidence>
<dbReference type="EnsemblPlants" id="KEH33830">
    <property type="protein sequence ID" value="KEH33830"/>
    <property type="gene ID" value="MTR_3g051760"/>
</dbReference>
<dbReference type="AlphaFoldDB" id="A0A072V6Q0"/>
<reference evidence="2 4" key="2">
    <citation type="journal article" date="2014" name="BMC Genomics">
        <title>An improved genome release (version Mt4.0) for the model legume Medicago truncatula.</title>
        <authorList>
            <person name="Tang H."/>
            <person name="Krishnakumar V."/>
            <person name="Bidwell S."/>
            <person name="Rosen B."/>
            <person name="Chan A."/>
            <person name="Zhou S."/>
            <person name="Gentzbittel L."/>
            <person name="Childs K.L."/>
            <person name="Yandell M."/>
            <person name="Gundlach H."/>
            <person name="Mayer K.F."/>
            <person name="Schwartz D.C."/>
            <person name="Town C.D."/>
        </authorList>
    </citation>
    <scope>GENOME REANNOTATION</scope>
    <source>
        <strain evidence="2">A17</strain>
        <strain evidence="3 4">cv. Jemalong A17</strain>
    </source>
</reference>
<keyword evidence="1" id="KW-0472">Membrane</keyword>
<protein>
    <submittedName>
        <fullName evidence="2">Transmembrane protein, putative</fullName>
    </submittedName>
</protein>
<reference evidence="2 4" key="1">
    <citation type="journal article" date="2011" name="Nature">
        <title>The Medicago genome provides insight into the evolution of rhizobial symbioses.</title>
        <authorList>
            <person name="Young N.D."/>
            <person name="Debelle F."/>
            <person name="Oldroyd G.E."/>
            <person name="Geurts R."/>
            <person name="Cannon S.B."/>
            <person name="Udvardi M.K."/>
            <person name="Benedito V.A."/>
            <person name="Mayer K.F."/>
            <person name="Gouzy J."/>
            <person name="Schoof H."/>
            <person name="Van de Peer Y."/>
            <person name="Proost S."/>
            <person name="Cook D.R."/>
            <person name="Meyers B.C."/>
            <person name="Spannagl M."/>
            <person name="Cheung F."/>
            <person name="De Mita S."/>
            <person name="Krishnakumar V."/>
            <person name="Gundlach H."/>
            <person name="Zhou S."/>
            <person name="Mudge J."/>
            <person name="Bharti A.K."/>
            <person name="Murray J.D."/>
            <person name="Naoumkina M.A."/>
            <person name="Rosen B."/>
            <person name="Silverstein K.A."/>
            <person name="Tang H."/>
            <person name="Rombauts S."/>
            <person name="Zhao P.X."/>
            <person name="Zhou P."/>
            <person name="Barbe V."/>
            <person name="Bardou P."/>
            <person name="Bechner M."/>
            <person name="Bellec A."/>
            <person name="Berger A."/>
            <person name="Berges H."/>
            <person name="Bidwell S."/>
            <person name="Bisseling T."/>
            <person name="Choisne N."/>
            <person name="Couloux A."/>
            <person name="Denny R."/>
            <person name="Deshpande S."/>
            <person name="Dai X."/>
            <person name="Doyle J.J."/>
            <person name="Dudez A.M."/>
            <person name="Farmer A.D."/>
            <person name="Fouteau S."/>
            <person name="Franken C."/>
            <person name="Gibelin C."/>
            <person name="Gish J."/>
            <person name="Goldstein S."/>
            <person name="Gonzalez A.J."/>
            <person name="Green P.J."/>
            <person name="Hallab A."/>
            <person name="Hartog M."/>
            <person name="Hua A."/>
            <person name="Humphray S.J."/>
            <person name="Jeong D.H."/>
            <person name="Jing Y."/>
            <person name="Jocker A."/>
            <person name="Kenton S.M."/>
            <person name="Kim D.J."/>
            <person name="Klee K."/>
            <person name="Lai H."/>
            <person name="Lang C."/>
            <person name="Lin S."/>
            <person name="Macmil S.L."/>
            <person name="Magdelenat G."/>
            <person name="Matthews L."/>
            <person name="McCorrison J."/>
            <person name="Monaghan E.L."/>
            <person name="Mun J.H."/>
            <person name="Najar F.Z."/>
            <person name="Nicholson C."/>
            <person name="Noirot C."/>
            <person name="O'Bleness M."/>
            <person name="Paule C.R."/>
            <person name="Poulain J."/>
            <person name="Prion F."/>
            <person name="Qin B."/>
            <person name="Qu C."/>
            <person name="Retzel E.F."/>
            <person name="Riddle C."/>
            <person name="Sallet E."/>
            <person name="Samain S."/>
            <person name="Samson N."/>
            <person name="Sanders I."/>
            <person name="Saurat O."/>
            <person name="Scarpelli C."/>
            <person name="Schiex T."/>
            <person name="Segurens B."/>
            <person name="Severin A.J."/>
            <person name="Sherrier D.J."/>
            <person name="Shi R."/>
            <person name="Sims S."/>
            <person name="Singer S.R."/>
            <person name="Sinharoy S."/>
            <person name="Sterck L."/>
            <person name="Viollet A."/>
            <person name="Wang B.B."/>
            <person name="Wang K."/>
            <person name="Wang M."/>
            <person name="Wang X."/>
            <person name="Warfsmann J."/>
            <person name="Weissenbach J."/>
            <person name="White D.D."/>
            <person name="White J.D."/>
            <person name="Wiley G.B."/>
            <person name="Wincker P."/>
            <person name="Xing Y."/>
            <person name="Yang L."/>
            <person name="Yao Z."/>
            <person name="Ying F."/>
            <person name="Zhai J."/>
            <person name="Zhou L."/>
            <person name="Zuber A."/>
            <person name="Denarie J."/>
            <person name="Dixon R.A."/>
            <person name="May G.D."/>
            <person name="Schwartz D.C."/>
            <person name="Rogers J."/>
            <person name="Quetier F."/>
            <person name="Town C.D."/>
            <person name="Roe B.A."/>
        </authorList>
    </citation>
    <scope>NUCLEOTIDE SEQUENCE [LARGE SCALE GENOMIC DNA]</scope>
    <source>
        <strain evidence="2">A17</strain>
        <strain evidence="3 4">cv. Jemalong A17</strain>
    </source>
</reference>
<evidence type="ECO:0000313" key="2">
    <source>
        <dbReference type="EMBL" id="KEH33830.1"/>
    </source>
</evidence>
<keyword evidence="1" id="KW-1133">Transmembrane helix</keyword>
<evidence type="ECO:0000313" key="3">
    <source>
        <dbReference type="EnsemblPlants" id="KEH33830"/>
    </source>
</evidence>
<evidence type="ECO:0000313" key="4">
    <source>
        <dbReference type="Proteomes" id="UP000002051"/>
    </source>
</evidence>
<proteinExistence type="predicted"/>
<sequence>MASSNTQRCWEVPPRIQPMLSLIVEFSLMVVLNDFVASFYGHVDRSGSKESLMK</sequence>
<dbReference type="EMBL" id="CM001219">
    <property type="protein sequence ID" value="KEH33830.1"/>
    <property type="molecule type" value="Genomic_DNA"/>
</dbReference>
<dbReference type="Proteomes" id="UP000002051">
    <property type="component" value="Chromosome 3"/>
</dbReference>
<keyword evidence="1 2" id="KW-0812">Transmembrane</keyword>